<dbReference type="Gene3D" id="3.40.710.10">
    <property type="entry name" value="DD-peptidase/beta-lactamase superfamily"/>
    <property type="match status" value="2"/>
</dbReference>
<dbReference type="InterPro" id="IPR001466">
    <property type="entry name" value="Beta-lactam-related"/>
</dbReference>
<protein>
    <submittedName>
        <fullName evidence="2">CubicO group peptidase (Beta-lactamase class C family)</fullName>
    </submittedName>
</protein>
<feature type="domain" description="Beta-lactamase-related" evidence="1">
    <location>
        <begin position="73"/>
        <end position="370"/>
    </location>
</feature>
<keyword evidence="3" id="KW-1185">Reference proteome</keyword>
<evidence type="ECO:0000313" key="2">
    <source>
        <dbReference type="EMBL" id="TDR23519.1"/>
    </source>
</evidence>
<name>A0A4R6XY14_9GAMM</name>
<sequence length="402" mass="45012">MTFNYIKTRLFCLSSKRVIKHPCNKNNQRQKSRASKLILLMLWISSTSLWAEKSTCIEALKFYDTATFVQQIDCLRQAAKIPGLSFAVVKDQEVLIAAGLGYAHKESGLRVTAQTPFNIASVTKPLSAVAALRMVELGQLQLDRPIAEYSQWSDFCHAFSEQPSIFAKELQCQSADHTLRQLLSHTATGMPGTRFSYNPVLYSWASRPIMAVGERSFSNLVDQYVLQPAGMLQSARTNRDLPLTEDLAQRLAKPYLLDSTGKIQRAPLPPPQGDGAAGGVISTVIDLAKFDIAYDQGQLISAQSRELMMTPTQLTGGKTAPYGIGWFVQDYQGHRLVWHSGWWEDAYSAIYLKVPEQQLTFILLANSEGVWWDNPLDSARVQDSEFAQAFFSTYIKDWVLPN</sequence>
<evidence type="ECO:0000313" key="3">
    <source>
        <dbReference type="Proteomes" id="UP000295724"/>
    </source>
</evidence>
<dbReference type="AlphaFoldDB" id="A0A4R6XY14"/>
<dbReference type="RefSeq" id="WP_211336954.1">
    <property type="nucleotide sequence ID" value="NZ_SNZB01000001.1"/>
</dbReference>
<dbReference type="PANTHER" id="PTHR46825">
    <property type="entry name" value="D-ALANYL-D-ALANINE-CARBOXYPEPTIDASE/ENDOPEPTIDASE AMPH"/>
    <property type="match status" value="1"/>
</dbReference>
<evidence type="ECO:0000259" key="1">
    <source>
        <dbReference type="Pfam" id="PF00144"/>
    </source>
</evidence>
<gene>
    <name evidence="2" type="ORF">C8D91_0382</name>
</gene>
<dbReference type="InterPro" id="IPR050491">
    <property type="entry name" value="AmpC-like"/>
</dbReference>
<dbReference type="Proteomes" id="UP000295724">
    <property type="component" value="Unassembled WGS sequence"/>
</dbReference>
<dbReference type="Pfam" id="PF00144">
    <property type="entry name" value="Beta-lactamase"/>
    <property type="match status" value="1"/>
</dbReference>
<dbReference type="PANTHER" id="PTHR46825:SF9">
    <property type="entry name" value="BETA-LACTAMASE-RELATED DOMAIN-CONTAINING PROTEIN"/>
    <property type="match status" value="1"/>
</dbReference>
<dbReference type="SUPFAM" id="SSF56601">
    <property type="entry name" value="beta-lactamase/transpeptidase-like"/>
    <property type="match status" value="1"/>
</dbReference>
<accession>A0A4R6XY14</accession>
<dbReference type="InterPro" id="IPR012338">
    <property type="entry name" value="Beta-lactam/transpept-like"/>
</dbReference>
<dbReference type="EMBL" id="SNZB01000001">
    <property type="protein sequence ID" value="TDR23519.1"/>
    <property type="molecule type" value="Genomic_DNA"/>
</dbReference>
<organism evidence="2 3">
    <name type="scientific">Marinicella litoralis</name>
    <dbReference type="NCBI Taxonomy" id="644220"/>
    <lineage>
        <taxon>Bacteria</taxon>
        <taxon>Pseudomonadati</taxon>
        <taxon>Pseudomonadota</taxon>
        <taxon>Gammaproteobacteria</taxon>
        <taxon>Lysobacterales</taxon>
        <taxon>Marinicellaceae</taxon>
        <taxon>Marinicella</taxon>
    </lineage>
</organism>
<proteinExistence type="predicted"/>
<reference evidence="2 3" key="1">
    <citation type="submission" date="2019-03" db="EMBL/GenBank/DDBJ databases">
        <title>Genomic Encyclopedia of Type Strains, Phase IV (KMG-IV): sequencing the most valuable type-strain genomes for metagenomic binning, comparative biology and taxonomic classification.</title>
        <authorList>
            <person name="Goeker M."/>
        </authorList>
    </citation>
    <scope>NUCLEOTIDE SEQUENCE [LARGE SCALE GENOMIC DNA]</scope>
    <source>
        <strain evidence="2 3">DSM 25488</strain>
    </source>
</reference>
<comment type="caution">
    <text evidence="2">The sequence shown here is derived from an EMBL/GenBank/DDBJ whole genome shotgun (WGS) entry which is preliminary data.</text>
</comment>